<organism evidence="1 2">
    <name type="scientific">Streblomastix strix</name>
    <dbReference type="NCBI Taxonomy" id="222440"/>
    <lineage>
        <taxon>Eukaryota</taxon>
        <taxon>Metamonada</taxon>
        <taxon>Preaxostyla</taxon>
        <taxon>Oxymonadida</taxon>
        <taxon>Streblomastigidae</taxon>
        <taxon>Streblomastix</taxon>
    </lineage>
</organism>
<proteinExistence type="predicted"/>
<protein>
    <submittedName>
        <fullName evidence="1">Uncharacterized protein</fullName>
    </submittedName>
</protein>
<dbReference type="Proteomes" id="UP000324800">
    <property type="component" value="Unassembled WGS sequence"/>
</dbReference>
<name>A0A5J4UGL6_9EUKA</name>
<feature type="non-terminal residue" evidence="1">
    <location>
        <position position="1"/>
    </location>
</feature>
<accession>A0A5J4UGL6</accession>
<dbReference type="AlphaFoldDB" id="A0A5J4UGL6"/>
<evidence type="ECO:0000313" key="2">
    <source>
        <dbReference type="Proteomes" id="UP000324800"/>
    </source>
</evidence>
<evidence type="ECO:0000313" key="1">
    <source>
        <dbReference type="EMBL" id="KAA6368665.1"/>
    </source>
</evidence>
<comment type="caution">
    <text evidence="1">The sequence shown here is derived from an EMBL/GenBank/DDBJ whole genome shotgun (WGS) entry which is preliminary data.</text>
</comment>
<sequence>GLKLLKTVSCAGGCLEESDSVTKVAVENLSLIVTIVELGNNEIKANPDLLKLIKEEIIQEGGLNEIESHLFLSKENRDQEIIVDTRRLQMVLNMVRMDITNALIF</sequence>
<gene>
    <name evidence="1" type="ORF">EZS28_035807</name>
</gene>
<reference evidence="1 2" key="1">
    <citation type="submission" date="2019-03" db="EMBL/GenBank/DDBJ databases">
        <title>Single cell metagenomics reveals metabolic interactions within the superorganism composed of flagellate Streblomastix strix and complex community of Bacteroidetes bacteria on its surface.</title>
        <authorList>
            <person name="Treitli S.C."/>
            <person name="Kolisko M."/>
            <person name="Husnik F."/>
            <person name="Keeling P."/>
            <person name="Hampl V."/>
        </authorList>
    </citation>
    <scope>NUCLEOTIDE SEQUENCE [LARGE SCALE GENOMIC DNA]</scope>
    <source>
        <strain evidence="1">ST1C</strain>
    </source>
</reference>
<dbReference type="EMBL" id="SNRW01017123">
    <property type="protein sequence ID" value="KAA6368665.1"/>
    <property type="molecule type" value="Genomic_DNA"/>
</dbReference>